<accession>A0ABT5JJ94</accession>
<reference evidence="1" key="1">
    <citation type="journal article" date="2023" name="Microbiol Resour">
        <title>Genome Sequences of Rhodoplanes serenus and Two Thermotolerant Strains, Rhodoplanes tepidamans and 'Rhodoplanes cryptolactis,' Further Refine the Genus.</title>
        <authorList>
            <person name="Rayyan A.A."/>
            <person name="Kyndt J.A."/>
        </authorList>
    </citation>
    <scope>NUCLEOTIDE SEQUENCE</scope>
    <source>
        <strain evidence="1">DSM 9987</strain>
    </source>
</reference>
<reference evidence="1" key="2">
    <citation type="submission" date="2023-02" db="EMBL/GenBank/DDBJ databases">
        <authorList>
            <person name="Rayyan A."/>
            <person name="Meyer T."/>
            <person name="Kyndt J.A."/>
        </authorList>
    </citation>
    <scope>NUCLEOTIDE SEQUENCE</scope>
    <source>
        <strain evidence="1">DSM 9987</strain>
    </source>
</reference>
<keyword evidence="2" id="KW-1185">Reference proteome</keyword>
<comment type="caution">
    <text evidence="1">The sequence shown here is derived from an EMBL/GenBank/DDBJ whole genome shotgun (WGS) entry which is preliminary data.</text>
</comment>
<protein>
    <submittedName>
        <fullName evidence="1">Uncharacterized protein</fullName>
    </submittedName>
</protein>
<organism evidence="1 2">
    <name type="scientific">Rhodoplanes tepidamans</name>
    <name type="common">Rhodoplanes cryptolactis</name>
    <dbReference type="NCBI Taxonomy" id="200616"/>
    <lineage>
        <taxon>Bacteria</taxon>
        <taxon>Pseudomonadati</taxon>
        <taxon>Pseudomonadota</taxon>
        <taxon>Alphaproteobacteria</taxon>
        <taxon>Hyphomicrobiales</taxon>
        <taxon>Nitrobacteraceae</taxon>
        <taxon>Rhodoplanes</taxon>
    </lineage>
</organism>
<dbReference type="EMBL" id="JAQQLI010000084">
    <property type="protein sequence ID" value="MDC7789662.1"/>
    <property type="molecule type" value="Genomic_DNA"/>
</dbReference>
<dbReference type="RefSeq" id="WP_272780484.1">
    <property type="nucleotide sequence ID" value="NZ_JAQQLI010000084.1"/>
</dbReference>
<evidence type="ECO:0000313" key="1">
    <source>
        <dbReference type="EMBL" id="MDC7789662.1"/>
    </source>
</evidence>
<gene>
    <name evidence="1" type="ORF">PQJ73_28620</name>
</gene>
<sequence length="79" mass="8367">MLLPGLGGAIGRMLGGYVGGMVDQHLFGGTAKQTVYGGRMQDLRVQSSGSGSVIPMLYGKGRLSANVIWMRGFELRPLP</sequence>
<dbReference type="Proteomes" id="UP001165652">
    <property type="component" value="Unassembled WGS sequence"/>
</dbReference>
<evidence type="ECO:0000313" key="2">
    <source>
        <dbReference type="Proteomes" id="UP001165652"/>
    </source>
</evidence>
<name>A0ABT5JJ94_RHOTP</name>
<proteinExistence type="predicted"/>